<accession>A0A327JKR1</accession>
<sequence length="77" mass="7537">MSTACDPPDLSGAPSGHAGDDGPDDAAPLGDAEAAALFADLALLPALILAVSGGVVDQLVELLVHPVEALDVALPAR</sequence>
<evidence type="ECO:0000313" key="2">
    <source>
        <dbReference type="EMBL" id="RAI26485.1"/>
    </source>
</evidence>
<feature type="non-terminal residue" evidence="2">
    <location>
        <position position="77"/>
    </location>
</feature>
<evidence type="ECO:0000313" key="3">
    <source>
        <dbReference type="Proteomes" id="UP000248863"/>
    </source>
</evidence>
<name>A0A327JKR1_9BRAD</name>
<proteinExistence type="predicted"/>
<reference evidence="2 3" key="1">
    <citation type="submission" date="2017-07" db="EMBL/GenBank/DDBJ databases">
        <title>Draft Genome Sequences of Select Purple Nonsulfur Bacteria.</title>
        <authorList>
            <person name="Lasarre B."/>
            <person name="Mckinlay J.B."/>
        </authorList>
    </citation>
    <scope>NUCLEOTIDE SEQUENCE [LARGE SCALE GENOMIC DNA]</scope>
    <source>
        <strain evidence="2 3">DSM 11907</strain>
    </source>
</reference>
<dbReference type="EMBL" id="NPEU01000940">
    <property type="protein sequence ID" value="RAI26485.1"/>
    <property type="molecule type" value="Genomic_DNA"/>
</dbReference>
<organism evidence="2 3">
    <name type="scientific">Rhodoplanes elegans</name>
    <dbReference type="NCBI Taxonomy" id="29408"/>
    <lineage>
        <taxon>Bacteria</taxon>
        <taxon>Pseudomonadati</taxon>
        <taxon>Pseudomonadota</taxon>
        <taxon>Alphaproteobacteria</taxon>
        <taxon>Hyphomicrobiales</taxon>
        <taxon>Nitrobacteraceae</taxon>
        <taxon>Rhodoplanes</taxon>
    </lineage>
</organism>
<comment type="caution">
    <text evidence="2">The sequence shown here is derived from an EMBL/GenBank/DDBJ whole genome shotgun (WGS) entry which is preliminary data.</text>
</comment>
<evidence type="ECO:0000256" key="1">
    <source>
        <dbReference type="SAM" id="MobiDB-lite"/>
    </source>
</evidence>
<protein>
    <submittedName>
        <fullName evidence="2">Uncharacterized protein</fullName>
    </submittedName>
</protein>
<keyword evidence="3" id="KW-1185">Reference proteome</keyword>
<dbReference type="AlphaFoldDB" id="A0A327JKR1"/>
<feature type="region of interest" description="Disordered" evidence="1">
    <location>
        <begin position="1"/>
        <end position="29"/>
    </location>
</feature>
<gene>
    <name evidence="2" type="ORF">CH338_30740</name>
</gene>
<dbReference type="Proteomes" id="UP000248863">
    <property type="component" value="Unassembled WGS sequence"/>
</dbReference>